<dbReference type="InParanoid" id="A0A067PC14"/>
<feature type="compositionally biased region" description="Polar residues" evidence="1">
    <location>
        <begin position="90"/>
        <end position="110"/>
    </location>
</feature>
<feature type="compositionally biased region" description="Basic and acidic residues" evidence="1">
    <location>
        <begin position="63"/>
        <end position="72"/>
    </location>
</feature>
<dbReference type="Proteomes" id="UP000027073">
    <property type="component" value="Unassembled WGS sequence"/>
</dbReference>
<evidence type="ECO:0000313" key="3">
    <source>
        <dbReference type="Proteomes" id="UP000027073"/>
    </source>
</evidence>
<dbReference type="EMBL" id="KL198004">
    <property type="protein sequence ID" value="KDQ33426.1"/>
    <property type="molecule type" value="Genomic_DNA"/>
</dbReference>
<dbReference type="HOGENOM" id="CLU_101465_0_0_1"/>
<reference evidence="3" key="1">
    <citation type="journal article" date="2014" name="Proc. Natl. Acad. Sci. U.S.A.">
        <title>Extensive sampling of basidiomycete genomes demonstrates inadequacy of the white-rot/brown-rot paradigm for wood decay fungi.</title>
        <authorList>
            <person name="Riley R."/>
            <person name="Salamov A.A."/>
            <person name="Brown D.W."/>
            <person name="Nagy L.G."/>
            <person name="Floudas D."/>
            <person name="Held B.W."/>
            <person name="Levasseur A."/>
            <person name="Lombard V."/>
            <person name="Morin E."/>
            <person name="Otillar R."/>
            <person name="Lindquist E.A."/>
            <person name="Sun H."/>
            <person name="LaButti K.M."/>
            <person name="Schmutz J."/>
            <person name="Jabbour D."/>
            <person name="Luo H."/>
            <person name="Baker S.E."/>
            <person name="Pisabarro A.G."/>
            <person name="Walton J.D."/>
            <person name="Blanchette R.A."/>
            <person name="Henrissat B."/>
            <person name="Martin F."/>
            <person name="Cullen D."/>
            <person name="Hibbett D.S."/>
            <person name="Grigoriev I.V."/>
        </authorList>
    </citation>
    <scope>NUCLEOTIDE SEQUENCE [LARGE SCALE GENOMIC DNA]</scope>
    <source>
        <strain evidence="3">PC15</strain>
    </source>
</reference>
<evidence type="ECO:0000256" key="1">
    <source>
        <dbReference type="SAM" id="MobiDB-lite"/>
    </source>
</evidence>
<gene>
    <name evidence="2" type="ORF">PLEOSDRAFT_1110574</name>
</gene>
<feature type="compositionally biased region" description="Low complexity" evidence="1">
    <location>
        <begin position="9"/>
        <end position="30"/>
    </location>
</feature>
<feature type="compositionally biased region" description="Low complexity" evidence="1">
    <location>
        <begin position="138"/>
        <end position="153"/>
    </location>
</feature>
<dbReference type="AlphaFoldDB" id="A0A067PC14"/>
<organism evidence="2 3">
    <name type="scientific">Pleurotus ostreatus (strain PC15)</name>
    <name type="common">Oyster mushroom</name>
    <dbReference type="NCBI Taxonomy" id="1137138"/>
    <lineage>
        <taxon>Eukaryota</taxon>
        <taxon>Fungi</taxon>
        <taxon>Dikarya</taxon>
        <taxon>Basidiomycota</taxon>
        <taxon>Agaricomycotina</taxon>
        <taxon>Agaricomycetes</taxon>
        <taxon>Agaricomycetidae</taxon>
        <taxon>Agaricales</taxon>
        <taxon>Pleurotineae</taxon>
        <taxon>Pleurotaceae</taxon>
        <taxon>Pleurotus</taxon>
    </lineage>
</organism>
<feature type="compositionally biased region" description="Basic and acidic residues" evidence="1">
    <location>
        <begin position="45"/>
        <end position="55"/>
    </location>
</feature>
<feature type="region of interest" description="Disordered" evidence="1">
    <location>
        <begin position="1"/>
        <end position="159"/>
    </location>
</feature>
<protein>
    <submittedName>
        <fullName evidence="2">Uncharacterized protein</fullName>
    </submittedName>
</protein>
<accession>A0A067PC14</accession>
<evidence type="ECO:0000313" key="2">
    <source>
        <dbReference type="EMBL" id="KDQ33426.1"/>
    </source>
</evidence>
<dbReference type="OrthoDB" id="3236040at2759"/>
<proteinExistence type="predicted"/>
<name>A0A067PC14_PLEO1</name>
<dbReference type="VEuPathDB" id="FungiDB:PLEOSDRAFT_1110574"/>
<sequence length="229" mass="24470">MPSLRRTFSSPSVRSSPYPSSLSSSQAGARAHGHGHRRSSGSETSSRRVLADIEWWRVSGGQRDLESDDRVDGALGDVIGNSIGVPATPEQESSVERPTTPSPWATSSLEEANHVLPIPSFAALGIAPQTPPRRGHGSESSTSSVESSPASPEWVGPSLEGLRRGFADLSLGYPESTEKNLLPRFQRRGPIPPLRSLSFGDASFFNEPIGQYADFSISPLSSSALDFLN</sequence>